<dbReference type="FunFam" id="3.40.190.80:FF:000002">
    <property type="entry name" value="Inositol-1-monophosphatase"/>
    <property type="match status" value="1"/>
</dbReference>
<dbReference type="InterPro" id="IPR038552">
    <property type="entry name" value="Tim21_IMS_sf"/>
</dbReference>
<keyword evidence="8 9" id="KW-0460">Magnesium</keyword>
<dbReference type="InterPro" id="IPR020583">
    <property type="entry name" value="Inositol_monoP_metal-BS"/>
</dbReference>
<comment type="pathway">
    <text evidence="3">Polyol metabolism; myo-inositol biosynthesis; myo-inositol from D-glucose 6-phosphate: step 2/2.</text>
</comment>
<dbReference type="Pfam" id="PF08294">
    <property type="entry name" value="TIM21"/>
    <property type="match status" value="1"/>
</dbReference>
<dbReference type="Proteomes" id="UP000663842">
    <property type="component" value="Unassembled WGS sequence"/>
</dbReference>
<dbReference type="InterPro" id="IPR020552">
    <property type="entry name" value="Inositol_monoPase_Li-sen"/>
</dbReference>
<dbReference type="PRINTS" id="PR00377">
    <property type="entry name" value="IMPHPHTASES"/>
</dbReference>
<keyword evidence="11" id="KW-0472">Membrane</keyword>
<dbReference type="AlphaFoldDB" id="A0A820D628"/>
<evidence type="ECO:0000256" key="7">
    <source>
        <dbReference type="ARBA" id="ARBA00022801"/>
    </source>
</evidence>
<reference evidence="12" key="1">
    <citation type="submission" date="2021-02" db="EMBL/GenBank/DDBJ databases">
        <authorList>
            <person name="Nowell W R."/>
        </authorList>
    </citation>
    <scope>NUCLEOTIDE SEQUENCE</scope>
</reference>
<dbReference type="InterPro" id="IPR020550">
    <property type="entry name" value="Inositol_monophosphatase_CS"/>
</dbReference>
<feature type="binding site" evidence="9">
    <location>
        <position position="93"/>
    </location>
    <ligand>
        <name>Mg(2+)</name>
        <dbReference type="ChEBI" id="CHEBI:18420"/>
        <label>2</label>
    </ligand>
</feature>
<dbReference type="UniPathway" id="UPA00823">
    <property type="reaction ID" value="UER00788"/>
</dbReference>
<dbReference type="SUPFAM" id="SSF56655">
    <property type="entry name" value="Carbohydrate phosphatase"/>
    <property type="match status" value="1"/>
</dbReference>
<evidence type="ECO:0000313" key="12">
    <source>
        <dbReference type="EMBL" id="CAF4220758.1"/>
    </source>
</evidence>
<dbReference type="GO" id="GO:0006021">
    <property type="term" value="P:inositol biosynthetic process"/>
    <property type="evidence" value="ECO:0007669"/>
    <property type="project" value="UniProtKB-UniPathway"/>
</dbReference>
<name>A0A820D628_9BILA</name>
<evidence type="ECO:0000256" key="10">
    <source>
        <dbReference type="SAM" id="MobiDB-lite"/>
    </source>
</evidence>
<dbReference type="Gene3D" id="3.40.190.80">
    <property type="match status" value="1"/>
</dbReference>
<evidence type="ECO:0000256" key="8">
    <source>
        <dbReference type="ARBA" id="ARBA00022842"/>
    </source>
</evidence>
<feature type="binding site" evidence="9">
    <location>
        <position position="91"/>
    </location>
    <ligand>
        <name>Mg(2+)</name>
        <dbReference type="ChEBI" id="CHEBI:18420"/>
        <label>1</label>
        <note>catalytic</note>
    </ligand>
</feature>
<keyword evidence="11" id="KW-1133">Transmembrane helix</keyword>
<evidence type="ECO:0000256" key="2">
    <source>
        <dbReference type="ARBA" id="ARBA00001946"/>
    </source>
</evidence>
<feature type="transmembrane region" description="Helical" evidence="11">
    <location>
        <begin position="265"/>
        <end position="281"/>
    </location>
</feature>
<dbReference type="GO" id="GO:0008934">
    <property type="term" value="F:inositol monophosphate 1-phosphatase activity"/>
    <property type="evidence" value="ECO:0007669"/>
    <property type="project" value="InterPro"/>
</dbReference>
<evidence type="ECO:0000256" key="9">
    <source>
        <dbReference type="PIRSR" id="PIRSR600760-2"/>
    </source>
</evidence>
<dbReference type="GO" id="GO:0046872">
    <property type="term" value="F:metal ion binding"/>
    <property type="evidence" value="ECO:0007669"/>
    <property type="project" value="UniProtKB-KW"/>
</dbReference>
<dbReference type="GO" id="GO:0030150">
    <property type="term" value="P:protein import into mitochondrial matrix"/>
    <property type="evidence" value="ECO:0007669"/>
    <property type="project" value="InterPro"/>
</dbReference>
<keyword evidence="11" id="KW-0812">Transmembrane</keyword>
<dbReference type="EMBL" id="CAJOBF010006989">
    <property type="protein sequence ID" value="CAF4220758.1"/>
    <property type="molecule type" value="Genomic_DNA"/>
</dbReference>
<comment type="catalytic activity">
    <reaction evidence="1">
        <text>a myo-inositol phosphate + H2O = myo-inositol + phosphate</text>
        <dbReference type="Rhea" id="RHEA:24056"/>
        <dbReference type="ChEBI" id="CHEBI:15377"/>
        <dbReference type="ChEBI" id="CHEBI:17268"/>
        <dbReference type="ChEBI" id="CHEBI:43474"/>
        <dbReference type="ChEBI" id="CHEBI:84139"/>
        <dbReference type="EC" id="3.1.3.25"/>
    </reaction>
</comment>
<dbReference type="GO" id="GO:0046854">
    <property type="term" value="P:phosphatidylinositol phosphate biosynthetic process"/>
    <property type="evidence" value="ECO:0007669"/>
    <property type="project" value="InterPro"/>
</dbReference>
<organism evidence="12 13">
    <name type="scientific">Rotaria magnacalcarata</name>
    <dbReference type="NCBI Taxonomy" id="392030"/>
    <lineage>
        <taxon>Eukaryota</taxon>
        <taxon>Metazoa</taxon>
        <taxon>Spiralia</taxon>
        <taxon>Gnathifera</taxon>
        <taxon>Rotifera</taxon>
        <taxon>Eurotatoria</taxon>
        <taxon>Bdelloidea</taxon>
        <taxon>Philodinida</taxon>
        <taxon>Philodinidae</taxon>
        <taxon>Rotaria</taxon>
    </lineage>
</organism>
<evidence type="ECO:0000313" key="13">
    <source>
        <dbReference type="Proteomes" id="UP000663842"/>
    </source>
</evidence>
<feature type="region of interest" description="Disordered" evidence="10">
    <location>
        <begin position="412"/>
        <end position="433"/>
    </location>
</feature>
<feature type="binding site" evidence="9">
    <location>
        <position position="71"/>
    </location>
    <ligand>
        <name>Mg(2+)</name>
        <dbReference type="ChEBI" id="CHEBI:18420"/>
        <label>1</label>
        <note>catalytic</note>
    </ligand>
</feature>
<dbReference type="PANTHER" id="PTHR20854:SF4">
    <property type="entry name" value="INOSITOL-1-MONOPHOSPHATASE-RELATED"/>
    <property type="match status" value="1"/>
</dbReference>
<evidence type="ECO:0000256" key="3">
    <source>
        <dbReference type="ARBA" id="ARBA00005152"/>
    </source>
</evidence>
<dbReference type="PROSITE" id="PS00629">
    <property type="entry name" value="IMP_1"/>
    <property type="match status" value="1"/>
</dbReference>
<dbReference type="PANTHER" id="PTHR20854">
    <property type="entry name" value="INOSITOL MONOPHOSPHATASE"/>
    <property type="match status" value="1"/>
</dbReference>
<comment type="similarity">
    <text evidence="4">Belongs to the inositol monophosphatase superfamily.</text>
</comment>
<dbReference type="CDD" id="cd01639">
    <property type="entry name" value="IMPase"/>
    <property type="match status" value="1"/>
</dbReference>
<dbReference type="FunFam" id="3.30.540.10:FF:000004">
    <property type="entry name" value="Inositol-1-monophosphatase"/>
    <property type="match status" value="1"/>
</dbReference>
<comment type="caution">
    <text evidence="12">The sequence shown here is derived from an EMBL/GenBank/DDBJ whole genome shotgun (WGS) entry which is preliminary data.</text>
</comment>
<feature type="binding site" evidence="9">
    <location>
        <position position="220"/>
    </location>
    <ligand>
        <name>Mg(2+)</name>
        <dbReference type="ChEBI" id="CHEBI:18420"/>
        <label>2</label>
    </ligand>
</feature>
<evidence type="ECO:0000256" key="1">
    <source>
        <dbReference type="ARBA" id="ARBA00001033"/>
    </source>
</evidence>
<feature type="binding site" evidence="9">
    <location>
        <position position="94"/>
    </location>
    <ligand>
        <name>Mg(2+)</name>
        <dbReference type="ChEBI" id="CHEBI:18420"/>
        <label>1</label>
        <note>catalytic</note>
    </ligand>
</feature>
<dbReference type="InterPro" id="IPR033942">
    <property type="entry name" value="IMPase"/>
</dbReference>
<dbReference type="GO" id="GO:0005744">
    <property type="term" value="C:TIM23 mitochondrial import inner membrane translocase complex"/>
    <property type="evidence" value="ECO:0007669"/>
    <property type="project" value="InterPro"/>
</dbReference>
<accession>A0A820D628</accession>
<dbReference type="InterPro" id="IPR013261">
    <property type="entry name" value="Tim21"/>
</dbReference>
<evidence type="ECO:0000256" key="4">
    <source>
        <dbReference type="ARBA" id="ARBA00009759"/>
    </source>
</evidence>
<dbReference type="PRINTS" id="PR00378">
    <property type="entry name" value="LIIMPHPHTASE"/>
</dbReference>
<dbReference type="InterPro" id="IPR000760">
    <property type="entry name" value="Inositol_monophosphatase-like"/>
</dbReference>
<dbReference type="GO" id="GO:0007165">
    <property type="term" value="P:signal transduction"/>
    <property type="evidence" value="ECO:0007669"/>
    <property type="project" value="TreeGrafter"/>
</dbReference>
<evidence type="ECO:0000256" key="5">
    <source>
        <dbReference type="ARBA" id="ARBA00013106"/>
    </source>
</evidence>
<feature type="transmembrane region" description="Helical" evidence="11">
    <location>
        <begin position="296"/>
        <end position="320"/>
    </location>
</feature>
<keyword evidence="7" id="KW-0378">Hydrolase</keyword>
<dbReference type="PROSITE" id="PS00630">
    <property type="entry name" value="IMP_2"/>
    <property type="match status" value="1"/>
</dbReference>
<feature type="transmembrane region" description="Helical" evidence="11">
    <location>
        <begin position="454"/>
        <end position="473"/>
    </location>
</feature>
<proteinExistence type="inferred from homology"/>
<sequence length="600" mass="66494">MTQHDIDLYYRTILDGIGTAGKLVREGFTATKQVKTKEGAADLLTEYDQRVEEILIDRLRESFPAHKFIGEESTALGTKSSFTDDPTWIIDPIDGTTNFVHGFPFIAISVALAISKQVVLGIVYNPITDQLYSAIRGRGAFRNGQIIKCSGQKSLSLSQILGEYGPNRDPAILDTKCKTLETIVEKVHSIRAMGSAALNLCLVAEGSCDAYFEYGVHIWDYAAGDLIAREAGAYTCDPSGAPLNLIHRRVLCAATKELAEQMIKLYLIFAIISITISFVVSDSCRDQSNGTSTIKTWIIVISVVGGVVLIGIIAVVCCICKKCKAHSMASERKRDAENDQRMEERRVAAENRSAERLRAADAVRMKYGILKEKYGGNDYELHFIVKQFHSQWRSSLFRNIAFINQRRLATSAQEKKTSKSKQHNTLVESKTTDTHGEVATFTEKAQQAAKDTGYSLVVVAGVAALGGLCYLVLHELYSRETPNGIYKEASKMCLANTDVQDALGTPIMVHTTPQIGSMRINNVRAKMFDEKGHRSMTLAFYLTGKERSGVVAVTVQKNISNKFVYDYIIVQLDRPWRGRNIIQVHQNLDPAKTTPQALDI</sequence>
<comment type="cofactor">
    <cofactor evidence="2 9">
        <name>Mg(2+)</name>
        <dbReference type="ChEBI" id="CHEBI:18420"/>
    </cofactor>
</comment>
<evidence type="ECO:0000256" key="11">
    <source>
        <dbReference type="SAM" id="Phobius"/>
    </source>
</evidence>
<keyword evidence="6 9" id="KW-0479">Metal-binding</keyword>
<dbReference type="Gene3D" id="3.10.450.320">
    <property type="entry name" value="Mitochondrial import inner membrane translocase subunit Tim21"/>
    <property type="match status" value="1"/>
</dbReference>
<protein>
    <recommendedName>
        <fullName evidence="5">inositol-phosphate phosphatase</fullName>
        <ecNumber evidence="5">3.1.3.25</ecNumber>
    </recommendedName>
</protein>
<dbReference type="Gene3D" id="3.30.540.10">
    <property type="entry name" value="Fructose-1,6-Bisphosphatase, subunit A, domain 1"/>
    <property type="match status" value="1"/>
</dbReference>
<dbReference type="Pfam" id="PF00459">
    <property type="entry name" value="Inositol_P"/>
    <property type="match status" value="1"/>
</dbReference>
<dbReference type="EC" id="3.1.3.25" evidence="5"/>
<evidence type="ECO:0000256" key="6">
    <source>
        <dbReference type="ARBA" id="ARBA00022723"/>
    </source>
</evidence>
<gene>
    <name evidence="12" type="ORF">UXM345_LOCUS29085</name>
</gene>